<accession>H5U6B0</accession>
<dbReference type="Proteomes" id="UP000005845">
    <property type="component" value="Unassembled WGS sequence"/>
</dbReference>
<organism evidence="2 3">
    <name type="scientific">Gordonia sputi NBRC 100414</name>
    <dbReference type="NCBI Taxonomy" id="1089453"/>
    <lineage>
        <taxon>Bacteria</taxon>
        <taxon>Bacillati</taxon>
        <taxon>Actinomycetota</taxon>
        <taxon>Actinomycetes</taxon>
        <taxon>Mycobacteriales</taxon>
        <taxon>Gordoniaceae</taxon>
        <taxon>Gordonia</taxon>
    </lineage>
</organism>
<proteinExistence type="predicted"/>
<dbReference type="EMBL" id="BAFC01000123">
    <property type="protein sequence ID" value="GAB41268.1"/>
    <property type="molecule type" value="Genomic_DNA"/>
</dbReference>
<sequence>MTAIAAQPPLLEGEVVEYHAQFSPRLLLKHIKTTVTLTNRRVIVHEPHVIFGFIEHGHFLGEIPLRHVSQISTGNTTSSRRIMWGTIAVLVGLFFLMSSGALGLTGVSVLVGLLFIVVGVVFFATAHSNGIVFRSTGGSNLVAHGSKSELPQIEQAGQIAGNLIFS</sequence>
<name>H5U6B0_9ACTN</name>
<dbReference type="eggNOG" id="ENOG5031W3D">
    <property type="taxonomic scope" value="Bacteria"/>
</dbReference>
<evidence type="ECO:0000313" key="3">
    <source>
        <dbReference type="Proteomes" id="UP000005845"/>
    </source>
</evidence>
<evidence type="ECO:0000313" key="2">
    <source>
        <dbReference type="EMBL" id="GAB41268.1"/>
    </source>
</evidence>
<keyword evidence="1" id="KW-0472">Membrane</keyword>
<dbReference type="RefSeq" id="WP_005208540.1">
    <property type="nucleotide sequence ID" value="NZ_BAFC01000123.1"/>
</dbReference>
<gene>
    <name evidence="2" type="ORF">GOSPT_125_00350</name>
</gene>
<comment type="caution">
    <text evidence="2">The sequence shown here is derived from an EMBL/GenBank/DDBJ whole genome shotgun (WGS) entry which is preliminary data.</text>
</comment>
<feature type="transmembrane region" description="Helical" evidence="1">
    <location>
        <begin position="107"/>
        <end position="126"/>
    </location>
</feature>
<keyword evidence="1" id="KW-1133">Transmembrane helix</keyword>
<evidence type="ECO:0000256" key="1">
    <source>
        <dbReference type="SAM" id="Phobius"/>
    </source>
</evidence>
<protein>
    <submittedName>
        <fullName evidence="2">Uncharacterized protein</fullName>
    </submittedName>
</protein>
<keyword evidence="3" id="KW-1185">Reference proteome</keyword>
<reference evidence="2 3" key="1">
    <citation type="submission" date="2012-02" db="EMBL/GenBank/DDBJ databases">
        <title>Whole genome shotgun sequence of Gordonia sputi NBRC 100414.</title>
        <authorList>
            <person name="Yoshida I."/>
            <person name="Hosoyama A."/>
            <person name="Tsuchikane K."/>
            <person name="Katsumata H."/>
            <person name="Yamazaki S."/>
            <person name="Fujita N."/>
        </authorList>
    </citation>
    <scope>NUCLEOTIDE SEQUENCE [LARGE SCALE GENOMIC DNA]</scope>
    <source>
        <strain evidence="2 3">NBRC 100414</strain>
    </source>
</reference>
<dbReference type="AlphaFoldDB" id="H5U6B0"/>
<feature type="transmembrane region" description="Helical" evidence="1">
    <location>
        <begin position="82"/>
        <end position="101"/>
    </location>
</feature>
<keyword evidence="1" id="KW-0812">Transmembrane</keyword>